<evidence type="ECO:0000256" key="5">
    <source>
        <dbReference type="ARBA" id="ARBA00022777"/>
    </source>
</evidence>
<keyword evidence="5" id="KW-0418">Kinase</keyword>
<accession>A0ABD0P220</accession>
<evidence type="ECO:0000256" key="9">
    <source>
        <dbReference type="SAM" id="MobiDB-lite"/>
    </source>
</evidence>
<organism evidence="11 12">
    <name type="scientific">Cirrhinus mrigala</name>
    <name type="common">Mrigala</name>
    <dbReference type="NCBI Taxonomy" id="683832"/>
    <lineage>
        <taxon>Eukaryota</taxon>
        <taxon>Metazoa</taxon>
        <taxon>Chordata</taxon>
        <taxon>Craniata</taxon>
        <taxon>Vertebrata</taxon>
        <taxon>Euteleostomi</taxon>
        <taxon>Actinopterygii</taxon>
        <taxon>Neopterygii</taxon>
        <taxon>Teleostei</taxon>
        <taxon>Ostariophysi</taxon>
        <taxon>Cypriniformes</taxon>
        <taxon>Cyprinidae</taxon>
        <taxon>Labeoninae</taxon>
        <taxon>Labeonini</taxon>
        <taxon>Cirrhinus</taxon>
    </lineage>
</organism>
<evidence type="ECO:0000259" key="10">
    <source>
        <dbReference type="PROSITE" id="PS50011"/>
    </source>
</evidence>
<protein>
    <recommendedName>
        <fullName evidence="1">non-specific serine/threonine protein kinase</fullName>
        <ecNumber evidence="1">2.7.11.1</ecNumber>
    </recommendedName>
</protein>
<dbReference type="AlphaFoldDB" id="A0ABD0P220"/>
<dbReference type="PANTHER" id="PTHR24350">
    <property type="entry name" value="SERINE/THREONINE-PROTEIN KINASE IAL-RELATED"/>
    <property type="match status" value="1"/>
</dbReference>
<keyword evidence="6" id="KW-0067">ATP-binding</keyword>
<keyword evidence="12" id="KW-1185">Reference proteome</keyword>
<feature type="domain" description="Protein kinase" evidence="10">
    <location>
        <begin position="1"/>
        <end position="32"/>
    </location>
</feature>
<dbReference type="Gene3D" id="1.10.510.10">
    <property type="entry name" value="Transferase(Phosphotransferase) domain 1"/>
    <property type="match status" value="1"/>
</dbReference>
<evidence type="ECO:0000256" key="1">
    <source>
        <dbReference type="ARBA" id="ARBA00012513"/>
    </source>
</evidence>
<evidence type="ECO:0000313" key="12">
    <source>
        <dbReference type="Proteomes" id="UP001529510"/>
    </source>
</evidence>
<feature type="compositionally biased region" description="Basic and acidic residues" evidence="9">
    <location>
        <begin position="84"/>
        <end position="93"/>
    </location>
</feature>
<evidence type="ECO:0000256" key="8">
    <source>
        <dbReference type="ARBA" id="ARBA00048679"/>
    </source>
</evidence>
<comment type="catalytic activity">
    <reaction evidence="7">
        <text>L-threonyl-[protein] + ATP = O-phospho-L-threonyl-[protein] + ADP + H(+)</text>
        <dbReference type="Rhea" id="RHEA:46608"/>
        <dbReference type="Rhea" id="RHEA-COMP:11060"/>
        <dbReference type="Rhea" id="RHEA-COMP:11605"/>
        <dbReference type="ChEBI" id="CHEBI:15378"/>
        <dbReference type="ChEBI" id="CHEBI:30013"/>
        <dbReference type="ChEBI" id="CHEBI:30616"/>
        <dbReference type="ChEBI" id="CHEBI:61977"/>
        <dbReference type="ChEBI" id="CHEBI:456216"/>
        <dbReference type="EC" id="2.7.11.1"/>
    </reaction>
</comment>
<gene>
    <name evidence="11" type="ORF">M9458_036306</name>
</gene>
<dbReference type="EMBL" id="JAMKFB020000018">
    <property type="protein sequence ID" value="KAL0168084.1"/>
    <property type="molecule type" value="Genomic_DNA"/>
</dbReference>
<dbReference type="Proteomes" id="UP001529510">
    <property type="component" value="Unassembled WGS sequence"/>
</dbReference>
<dbReference type="InterPro" id="IPR000719">
    <property type="entry name" value="Prot_kinase_dom"/>
</dbReference>
<feature type="compositionally biased region" description="Polar residues" evidence="9">
    <location>
        <begin position="43"/>
        <end position="52"/>
    </location>
</feature>
<comment type="catalytic activity">
    <reaction evidence="8">
        <text>L-seryl-[protein] + ATP = O-phospho-L-seryl-[protein] + ADP + H(+)</text>
        <dbReference type="Rhea" id="RHEA:17989"/>
        <dbReference type="Rhea" id="RHEA-COMP:9863"/>
        <dbReference type="Rhea" id="RHEA-COMP:11604"/>
        <dbReference type="ChEBI" id="CHEBI:15378"/>
        <dbReference type="ChEBI" id="CHEBI:29999"/>
        <dbReference type="ChEBI" id="CHEBI:30616"/>
        <dbReference type="ChEBI" id="CHEBI:83421"/>
        <dbReference type="ChEBI" id="CHEBI:456216"/>
        <dbReference type="EC" id="2.7.11.1"/>
    </reaction>
</comment>
<name>A0ABD0P220_CIRMR</name>
<feature type="compositionally biased region" description="Low complexity" evidence="9">
    <location>
        <begin position="63"/>
        <end position="75"/>
    </location>
</feature>
<dbReference type="PROSITE" id="PS50011">
    <property type="entry name" value="PROTEIN_KINASE_DOM"/>
    <property type="match status" value="1"/>
</dbReference>
<evidence type="ECO:0000256" key="3">
    <source>
        <dbReference type="ARBA" id="ARBA00022679"/>
    </source>
</evidence>
<dbReference type="InterPro" id="IPR011009">
    <property type="entry name" value="Kinase-like_dom_sf"/>
</dbReference>
<sequence>VSNLAKDFIDRVLTVDPTERLTAGQALKHPWIVSMAASSSMKNLQRSISQNLLKRASSRCHSTKSAQSTRSSRSTKSSKARRVREKELRELNRRYQQQCNG</sequence>
<keyword evidence="3" id="KW-0808">Transferase</keyword>
<evidence type="ECO:0000256" key="7">
    <source>
        <dbReference type="ARBA" id="ARBA00047899"/>
    </source>
</evidence>
<dbReference type="GO" id="GO:0004674">
    <property type="term" value="F:protein serine/threonine kinase activity"/>
    <property type="evidence" value="ECO:0007669"/>
    <property type="project" value="UniProtKB-KW"/>
</dbReference>
<evidence type="ECO:0000256" key="4">
    <source>
        <dbReference type="ARBA" id="ARBA00022741"/>
    </source>
</evidence>
<dbReference type="SUPFAM" id="SSF56112">
    <property type="entry name" value="Protein kinase-like (PK-like)"/>
    <property type="match status" value="1"/>
</dbReference>
<keyword evidence="4" id="KW-0547">Nucleotide-binding</keyword>
<dbReference type="EC" id="2.7.11.1" evidence="1"/>
<dbReference type="GO" id="GO:0005524">
    <property type="term" value="F:ATP binding"/>
    <property type="evidence" value="ECO:0007669"/>
    <property type="project" value="UniProtKB-KW"/>
</dbReference>
<feature type="non-terminal residue" evidence="11">
    <location>
        <position position="1"/>
    </location>
</feature>
<dbReference type="InterPro" id="IPR030616">
    <property type="entry name" value="Aur-like"/>
</dbReference>
<evidence type="ECO:0000313" key="11">
    <source>
        <dbReference type="EMBL" id="KAL0168084.1"/>
    </source>
</evidence>
<proteinExistence type="predicted"/>
<reference evidence="11 12" key="1">
    <citation type="submission" date="2024-05" db="EMBL/GenBank/DDBJ databases">
        <title>Genome sequencing and assembly of Indian major carp, Cirrhinus mrigala (Hamilton, 1822).</title>
        <authorList>
            <person name="Mohindra V."/>
            <person name="Chowdhury L.M."/>
            <person name="Lal K."/>
            <person name="Jena J.K."/>
        </authorList>
    </citation>
    <scope>NUCLEOTIDE SEQUENCE [LARGE SCALE GENOMIC DNA]</scope>
    <source>
        <strain evidence="11">CM1030</strain>
        <tissue evidence="11">Blood</tissue>
    </source>
</reference>
<evidence type="ECO:0000256" key="6">
    <source>
        <dbReference type="ARBA" id="ARBA00022840"/>
    </source>
</evidence>
<comment type="caution">
    <text evidence="11">The sequence shown here is derived from an EMBL/GenBank/DDBJ whole genome shotgun (WGS) entry which is preliminary data.</text>
</comment>
<feature type="region of interest" description="Disordered" evidence="9">
    <location>
        <begin position="43"/>
        <end position="101"/>
    </location>
</feature>
<keyword evidence="2" id="KW-0723">Serine/threonine-protein kinase</keyword>
<evidence type="ECO:0000256" key="2">
    <source>
        <dbReference type="ARBA" id="ARBA00022527"/>
    </source>
</evidence>